<dbReference type="PANTHER" id="PTHR30537">
    <property type="entry name" value="HTH-TYPE TRANSCRIPTIONAL REGULATOR"/>
    <property type="match status" value="1"/>
</dbReference>
<dbReference type="SUPFAM" id="SSF46785">
    <property type="entry name" value="Winged helix' DNA-binding domain"/>
    <property type="match status" value="1"/>
</dbReference>
<dbReference type="GO" id="GO:0043565">
    <property type="term" value="F:sequence-specific DNA binding"/>
    <property type="evidence" value="ECO:0007669"/>
    <property type="project" value="TreeGrafter"/>
</dbReference>
<sequence length="356" mass="39200">MIAGRRAPHACGRGALGCTYSADAAGKERFGAAKVDDRVSSQSRRNLPSMKALQAFEAAARHLNFTRAAVELNLTQTAISHQIRNLEEMLGGKLFARKAGRLDLTPIGRNYVLSARLALSEISMATDRASYEQRADTLTIGCLGTFLVKTLLPKIGHFHRRHPDIALRFKTLVPIAPPARPDYDVAIHYGVGDWPGVTAHRLGDEEVFPVCSPRLLEGLPPLREPADLARHTLIRVGVPILPRDDWPFWLEKAGVPDLTFAREINFDLLNPAFHAAIEGLGVVLGRSAAVAHDIDEGRLVEPFNVRIVAPSAYYLLVPQGRETLDKVAAFRDWALEHLINLECRRMARPSPASASR</sequence>
<reference evidence="6" key="1">
    <citation type="submission" date="2019-03" db="EMBL/GenBank/DDBJ databases">
        <title>Afifella sp. nov., isolated from activated sludge.</title>
        <authorList>
            <person name="Li Q."/>
            <person name="Liu Y."/>
        </authorList>
    </citation>
    <scope>NUCLEOTIDE SEQUENCE</scope>
    <source>
        <strain evidence="6">L72</strain>
    </source>
</reference>
<evidence type="ECO:0000259" key="5">
    <source>
        <dbReference type="PROSITE" id="PS50931"/>
    </source>
</evidence>
<dbReference type="GO" id="GO:0003700">
    <property type="term" value="F:DNA-binding transcription factor activity"/>
    <property type="evidence" value="ECO:0007669"/>
    <property type="project" value="InterPro"/>
</dbReference>
<dbReference type="NCBIfam" id="NF008352">
    <property type="entry name" value="PRK11139.1"/>
    <property type="match status" value="1"/>
</dbReference>
<dbReference type="InterPro" id="IPR005119">
    <property type="entry name" value="LysR_subst-bd"/>
</dbReference>
<dbReference type="InterPro" id="IPR000847">
    <property type="entry name" value="LysR_HTH_N"/>
</dbReference>
<dbReference type="Gene3D" id="1.10.10.10">
    <property type="entry name" value="Winged helix-like DNA-binding domain superfamily/Winged helix DNA-binding domain"/>
    <property type="match status" value="1"/>
</dbReference>
<dbReference type="InterPro" id="IPR058163">
    <property type="entry name" value="LysR-type_TF_proteobact-type"/>
</dbReference>
<dbReference type="Proteomes" id="UP000773614">
    <property type="component" value="Unassembled WGS sequence"/>
</dbReference>
<dbReference type="InterPro" id="IPR036388">
    <property type="entry name" value="WH-like_DNA-bd_sf"/>
</dbReference>
<organism evidence="6 7">
    <name type="scientific">Propylenella binzhouense</name>
    <dbReference type="NCBI Taxonomy" id="2555902"/>
    <lineage>
        <taxon>Bacteria</taxon>
        <taxon>Pseudomonadati</taxon>
        <taxon>Pseudomonadota</taxon>
        <taxon>Alphaproteobacteria</taxon>
        <taxon>Hyphomicrobiales</taxon>
        <taxon>Propylenellaceae</taxon>
        <taxon>Propylenella</taxon>
    </lineage>
</organism>
<comment type="similarity">
    <text evidence="1">Belongs to the LysR transcriptional regulatory family.</text>
</comment>
<dbReference type="Gene3D" id="3.40.190.10">
    <property type="entry name" value="Periplasmic binding protein-like II"/>
    <property type="match status" value="2"/>
</dbReference>
<dbReference type="SUPFAM" id="SSF53850">
    <property type="entry name" value="Periplasmic binding protein-like II"/>
    <property type="match status" value="1"/>
</dbReference>
<dbReference type="Pfam" id="PF00126">
    <property type="entry name" value="HTH_1"/>
    <property type="match status" value="1"/>
</dbReference>
<dbReference type="InterPro" id="IPR036390">
    <property type="entry name" value="WH_DNA-bd_sf"/>
</dbReference>
<dbReference type="Pfam" id="PF03466">
    <property type="entry name" value="LysR_substrate"/>
    <property type="match status" value="1"/>
</dbReference>
<evidence type="ECO:0000256" key="1">
    <source>
        <dbReference type="ARBA" id="ARBA00009437"/>
    </source>
</evidence>
<dbReference type="GO" id="GO:0006351">
    <property type="term" value="P:DNA-templated transcription"/>
    <property type="evidence" value="ECO:0007669"/>
    <property type="project" value="TreeGrafter"/>
</dbReference>
<name>A0A964T2S8_9HYPH</name>
<evidence type="ECO:0000256" key="3">
    <source>
        <dbReference type="ARBA" id="ARBA00023125"/>
    </source>
</evidence>
<dbReference type="AlphaFoldDB" id="A0A964T2S8"/>
<dbReference type="PRINTS" id="PR00039">
    <property type="entry name" value="HTHLYSR"/>
</dbReference>
<feature type="domain" description="HTH lysR-type" evidence="5">
    <location>
        <begin position="48"/>
        <end position="105"/>
    </location>
</feature>
<keyword evidence="4" id="KW-0804">Transcription</keyword>
<evidence type="ECO:0000256" key="4">
    <source>
        <dbReference type="ARBA" id="ARBA00023163"/>
    </source>
</evidence>
<keyword evidence="7" id="KW-1185">Reference proteome</keyword>
<evidence type="ECO:0000313" key="7">
    <source>
        <dbReference type="Proteomes" id="UP000773614"/>
    </source>
</evidence>
<comment type="caution">
    <text evidence="6">The sequence shown here is derived from an EMBL/GenBank/DDBJ whole genome shotgun (WGS) entry which is preliminary data.</text>
</comment>
<accession>A0A964T2S8</accession>
<evidence type="ECO:0000256" key="2">
    <source>
        <dbReference type="ARBA" id="ARBA00023015"/>
    </source>
</evidence>
<keyword evidence="3" id="KW-0238">DNA-binding</keyword>
<evidence type="ECO:0000313" key="6">
    <source>
        <dbReference type="EMBL" id="MYZ46527.1"/>
    </source>
</evidence>
<dbReference type="CDD" id="cd08432">
    <property type="entry name" value="PBP2_GcdR_TrpI_HvrB_AmpR_like"/>
    <property type="match status" value="1"/>
</dbReference>
<protein>
    <submittedName>
        <fullName evidence="6">Transcriptional regulator GcvA</fullName>
    </submittedName>
</protein>
<dbReference type="PROSITE" id="PS50931">
    <property type="entry name" value="HTH_LYSR"/>
    <property type="match status" value="1"/>
</dbReference>
<dbReference type="PANTHER" id="PTHR30537:SF74">
    <property type="entry name" value="HTH-TYPE TRANSCRIPTIONAL REGULATOR TRPI"/>
    <property type="match status" value="1"/>
</dbReference>
<proteinExistence type="inferred from homology"/>
<gene>
    <name evidence="6" type="primary">gcvA</name>
    <name evidence="6" type="ORF">E4O86_02170</name>
</gene>
<keyword evidence="2" id="KW-0805">Transcription regulation</keyword>
<dbReference type="EMBL" id="SPKJ01000004">
    <property type="protein sequence ID" value="MYZ46527.1"/>
    <property type="molecule type" value="Genomic_DNA"/>
</dbReference>